<evidence type="ECO:0000313" key="2">
    <source>
        <dbReference type="EMBL" id="CAD7396764.1"/>
    </source>
</evidence>
<feature type="region of interest" description="Disordered" evidence="1">
    <location>
        <begin position="206"/>
        <end position="239"/>
    </location>
</feature>
<protein>
    <submittedName>
        <fullName evidence="2">Uncharacterized protein</fullName>
    </submittedName>
</protein>
<organism evidence="2">
    <name type="scientific">Timema poppense</name>
    <name type="common">Walking stick</name>
    <dbReference type="NCBI Taxonomy" id="170557"/>
    <lineage>
        <taxon>Eukaryota</taxon>
        <taxon>Metazoa</taxon>
        <taxon>Ecdysozoa</taxon>
        <taxon>Arthropoda</taxon>
        <taxon>Hexapoda</taxon>
        <taxon>Insecta</taxon>
        <taxon>Pterygota</taxon>
        <taxon>Neoptera</taxon>
        <taxon>Polyneoptera</taxon>
        <taxon>Phasmatodea</taxon>
        <taxon>Timematodea</taxon>
        <taxon>Timematoidea</taxon>
        <taxon>Timematidae</taxon>
        <taxon>Timema</taxon>
    </lineage>
</organism>
<proteinExistence type="predicted"/>
<accession>A0A7R9GVW9</accession>
<feature type="compositionally biased region" description="Polar residues" evidence="1">
    <location>
        <begin position="86"/>
        <end position="96"/>
    </location>
</feature>
<dbReference type="EMBL" id="OD000283">
    <property type="protein sequence ID" value="CAD7396764.1"/>
    <property type="molecule type" value="Genomic_DNA"/>
</dbReference>
<dbReference type="AlphaFoldDB" id="A0A7R9GVW9"/>
<gene>
    <name evidence="2" type="ORF">TPSB3V08_LOCUS817</name>
</gene>
<name>A0A7R9GVW9_TIMPO</name>
<feature type="region of interest" description="Disordered" evidence="1">
    <location>
        <begin position="278"/>
        <end position="347"/>
    </location>
</feature>
<reference evidence="2" key="1">
    <citation type="submission" date="2020-11" db="EMBL/GenBank/DDBJ databases">
        <authorList>
            <person name="Tran Van P."/>
        </authorList>
    </citation>
    <scope>NUCLEOTIDE SEQUENCE</scope>
</reference>
<dbReference type="PANTHER" id="PTHR31518">
    <property type="entry name" value="ARGININE/SERINE-RICH PROTEIN PNISR"/>
    <property type="match status" value="1"/>
</dbReference>
<feature type="region of interest" description="Disordered" evidence="1">
    <location>
        <begin position="40"/>
        <end position="100"/>
    </location>
</feature>
<feature type="compositionally biased region" description="Pro residues" evidence="1">
    <location>
        <begin position="46"/>
        <end position="57"/>
    </location>
</feature>
<sequence>MWAGEGQYSQWALNPSAYQNVSHEEVDWAALAQQWIQMKETCPGDAVPPAPPPPPFGDKPLDKKDMEGEGGEAPMDMDTKDDHENSNTSNSQDASTWGSWQQWQQWGWNWSNTPGMVGHGSVPPVAPNKPGASAAANMEVPPFAGYHGNNQAYTTGVYDYNHTGSSEHYNQVMAGGYWSGGAESAQVAPPPGMGGPAPFIRQNRQDWRRSGSRPPHNRLTEKSDDDEDTTTMIDAAKRRQLPAWIREGLEKMEREKQKKLDRERQIKEREVYLQKKRQEEENALNSLNSRGETLIPAKSKFDSDSEDEPGSPTTSQSPSHKRQSRFSNVDSPGGSPPQPAVQDTRSREEIMQDHMIRVRRLLTEVLLEVTTEELEGVAQQVLNKFRAKGLGMYGDSDEESESEDDVPIRRTNGLDSDEELKVMCI</sequence>
<evidence type="ECO:0000256" key="1">
    <source>
        <dbReference type="SAM" id="MobiDB-lite"/>
    </source>
</evidence>
<dbReference type="Pfam" id="PF15996">
    <property type="entry name" value="PNISR"/>
    <property type="match status" value="1"/>
</dbReference>
<dbReference type="InterPro" id="IPR031937">
    <property type="entry name" value="PNISR"/>
</dbReference>